<dbReference type="InterPro" id="IPR025536">
    <property type="entry name" value="DUF4422"/>
</dbReference>
<sequence>MEKRERRCCWLGPLPQIFSSGSNSVQINGRGILSREIDSVLSGFDLIVSKPRNYYIVKIKDHYIKAHGENDFELLRAEVEKNEPAYIESLMR</sequence>
<organism evidence="2">
    <name type="scientific">Serratia marcescens</name>
    <dbReference type="NCBI Taxonomy" id="615"/>
    <lineage>
        <taxon>Bacteria</taxon>
        <taxon>Pseudomonadati</taxon>
        <taxon>Pseudomonadota</taxon>
        <taxon>Gammaproteobacteria</taxon>
        <taxon>Enterobacterales</taxon>
        <taxon>Yersiniaceae</taxon>
        <taxon>Serratia</taxon>
    </lineage>
</organism>
<evidence type="ECO:0000313" key="2">
    <source>
        <dbReference type="EMBL" id="MBO2007146.1"/>
    </source>
</evidence>
<dbReference type="EMBL" id="JAGETR010000122">
    <property type="protein sequence ID" value="MBO2007146.1"/>
    <property type="molecule type" value="Genomic_DNA"/>
</dbReference>
<gene>
    <name evidence="2" type="ORF">J4732_17155</name>
</gene>
<evidence type="ECO:0000259" key="1">
    <source>
        <dbReference type="Pfam" id="PF14393"/>
    </source>
</evidence>
<name>A0A939NQR0_SERMA</name>
<reference evidence="2" key="1">
    <citation type="submission" date="2021-03" db="EMBL/GenBank/DDBJ databases">
        <title>Molecular epidemiology and mechanisms of colistin and carbapenem resistance in Enterobacteriaceae from clinical isolates, the environment and porcine samples in Pretoria, South Africa.</title>
        <authorList>
            <person name="Bogoshi D."/>
            <person name="Mbelle N.M."/>
            <person name="Naidoo V."/>
            <person name="Osei Sekyere J."/>
        </authorList>
    </citation>
    <scope>NUCLEOTIDE SEQUENCE</scope>
    <source>
        <strain evidence="2">C080</strain>
    </source>
</reference>
<protein>
    <submittedName>
        <fullName evidence="2">DUF4422 domain-containing protein</fullName>
    </submittedName>
</protein>
<dbReference type="AlphaFoldDB" id="A0A939NQR0"/>
<dbReference type="Pfam" id="PF14393">
    <property type="entry name" value="DUF4422"/>
    <property type="match status" value="1"/>
</dbReference>
<feature type="domain" description="DUF4422" evidence="1">
    <location>
        <begin position="26"/>
        <end position="90"/>
    </location>
</feature>
<proteinExistence type="predicted"/>
<accession>A0A939NQR0</accession>
<comment type="caution">
    <text evidence="2">The sequence shown here is derived from an EMBL/GenBank/DDBJ whole genome shotgun (WGS) entry which is preliminary data.</text>
</comment>